<dbReference type="Proteomes" id="UP001602370">
    <property type="component" value="Unassembled WGS sequence"/>
</dbReference>
<protein>
    <recommendedName>
        <fullName evidence="3">Peptidase metallopeptidase domain-containing protein</fullName>
    </recommendedName>
</protein>
<dbReference type="SUPFAM" id="SSF55486">
    <property type="entry name" value="Metalloproteases ('zincins'), catalytic domain"/>
    <property type="match status" value="1"/>
</dbReference>
<keyword evidence="2" id="KW-1185">Reference proteome</keyword>
<accession>A0ABW6XJJ9</accession>
<dbReference type="RefSeq" id="WP_051820769.1">
    <property type="nucleotide sequence ID" value="NZ_JBIBDZ010000001.1"/>
</dbReference>
<evidence type="ECO:0000313" key="1">
    <source>
        <dbReference type="EMBL" id="MFF5917672.1"/>
    </source>
</evidence>
<comment type="caution">
    <text evidence="1">The sequence shown here is derived from an EMBL/GenBank/DDBJ whole genome shotgun (WGS) entry which is preliminary data.</text>
</comment>
<dbReference type="EMBL" id="JBIBDZ010000001">
    <property type="protein sequence ID" value="MFF5917672.1"/>
    <property type="molecule type" value="Genomic_DNA"/>
</dbReference>
<organism evidence="1 2">
    <name type="scientific">Streptomyces flavochromogenes</name>
    <dbReference type="NCBI Taxonomy" id="68199"/>
    <lineage>
        <taxon>Bacteria</taxon>
        <taxon>Bacillati</taxon>
        <taxon>Actinomycetota</taxon>
        <taxon>Actinomycetes</taxon>
        <taxon>Kitasatosporales</taxon>
        <taxon>Streptomycetaceae</taxon>
        <taxon>Streptomyces</taxon>
    </lineage>
</organism>
<dbReference type="Gene3D" id="3.40.390.10">
    <property type="entry name" value="Collagenase (Catalytic Domain)"/>
    <property type="match status" value="1"/>
</dbReference>
<sequence length="351" mass="37927">MELESLPLESLPDQVVAEIEVRDRWRRATAAGGLEFLITDIGRWPLGMTVRVAFLDGNDQLHADIARATKQITDACNLTLDFGQNGGGGTFRRWTEDDTELAAEIRVSFDLQGFFSLVGTDSTDRAIGAGGGPVGGNPGQRSLNLGRFATNRPAQWEGTVRHEFLHALGFHHSHQNMRGTCEGEFRWEDPEGYEPTQDPTGAFVADAQGRQPGIYTFLAGAPNRWPRAKVDHNLRTVDAPDLVAGPFDAKSVMLYRFPAFFYKSTPSSCAPAGDGQNLSPGDKRGLDLLYPHTTDGLADRQARADAVLESLGAGPEGLPGANGGDLAKVYRSRVEELAAAQAARTRTAGVH</sequence>
<reference evidence="1 2" key="1">
    <citation type="submission" date="2024-10" db="EMBL/GenBank/DDBJ databases">
        <title>The Natural Products Discovery Center: Release of the First 8490 Sequenced Strains for Exploring Actinobacteria Biosynthetic Diversity.</title>
        <authorList>
            <person name="Kalkreuter E."/>
            <person name="Kautsar S.A."/>
            <person name="Yang D."/>
            <person name="Bader C.D."/>
            <person name="Teijaro C.N."/>
            <person name="Fluegel L."/>
            <person name="Davis C.M."/>
            <person name="Simpson J.R."/>
            <person name="Lauterbach L."/>
            <person name="Steele A.D."/>
            <person name="Gui C."/>
            <person name="Meng S."/>
            <person name="Li G."/>
            <person name="Viehrig K."/>
            <person name="Ye F."/>
            <person name="Su P."/>
            <person name="Kiefer A.F."/>
            <person name="Nichols A."/>
            <person name="Cepeda A.J."/>
            <person name="Yan W."/>
            <person name="Fan B."/>
            <person name="Jiang Y."/>
            <person name="Adhikari A."/>
            <person name="Zheng C.-J."/>
            <person name="Schuster L."/>
            <person name="Cowan T.M."/>
            <person name="Smanski M.J."/>
            <person name="Chevrette M.G."/>
            <person name="De Carvalho L.P.S."/>
            <person name="Shen B."/>
        </authorList>
    </citation>
    <scope>NUCLEOTIDE SEQUENCE [LARGE SCALE GENOMIC DNA]</scope>
    <source>
        <strain evidence="1 2">NPDC012605</strain>
    </source>
</reference>
<evidence type="ECO:0000313" key="2">
    <source>
        <dbReference type="Proteomes" id="UP001602370"/>
    </source>
</evidence>
<gene>
    <name evidence="1" type="ORF">ACFY8C_04920</name>
</gene>
<proteinExistence type="predicted"/>
<dbReference type="InterPro" id="IPR024079">
    <property type="entry name" value="MetalloPept_cat_dom_sf"/>
</dbReference>
<name>A0ABW6XJJ9_9ACTN</name>
<evidence type="ECO:0008006" key="3">
    <source>
        <dbReference type="Google" id="ProtNLM"/>
    </source>
</evidence>